<dbReference type="SFLD" id="SFLDG01067">
    <property type="entry name" value="SPASM/twitch_domain_containing"/>
    <property type="match status" value="1"/>
</dbReference>
<dbReference type="InterPro" id="IPR013785">
    <property type="entry name" value="Aldolase_TIM"/>
</dbReference>
<feature type="domain" description="Radical SAM core" evidence="5">
    <location>
        <begin position="1"/>
        <end position="230"/>
    </location>
</feature>
<dbReference type="GO" id="GO:0051536">
    <property type="term" value="F:iron-sulfur cluster binding"/>
    <property type="evidence" value="ECO:0007669"/>
    <property type="project" value="UniProtKB-KW"/>
</dbReference>
<dbReference type="SMART" id="SM00729">
    <property type="entry name" value="Elp3"/>
    <property type="match status" value="1"/>
</dbReference>
<keyword evidence="4" id="KW-0411">Iron-sulfur</keyword>
<keyword evidence="3" id="KW-0408">Iron</keyword>
<proteinExistence type="predicted"/>
<dbReference type="PROSITE" id="PS51918">
    <property type="entry name" value="RADICAL_SAM"/>
    <property type="match status" value="1"/>
</dbReference>
<organism evidence="6 7">
    <name type="scientific">Agathobacter rectalis</name>
    <dbReference type="NCBI Taxonomy" id="39491"/>
    <lineage>
        <taxon>Bacteria</taxon>
        <taxon>Bacillati</taxon>
        <taxon>Bacillota</taxon>
        <taxon>Clostridia</taxon>
        <taxon>Lachnospirales</taxon>
        <taxon>Lachnospiraceae</taxon>
        <taxon>Agathobacter</taxon>
    </lineage>
</organism>
<evidence type="ECO:0000256" key="1">
    <source>
        <dbReference type="ARBA" id="ARBA00022691"/>
    </source>
</evidence>
<dbReference type="GO" id="GO:0003824">
    <property type="term" value="F:catalytic activity"/>
    <property type="evidence" value="ECO:0007669"/>
    <property type="project" value="InterPro"/>
</dbReference>
<dbReference type="PANTHER" id="PTHR11228">
    <property type="entry name" value="RADICAL SAM DOMAIN PROTEIN"/>
    <property type="match status" value="1"/>
</dbReference>
<dbReference type="SUPFAM" id="SSF102114">
    <property type="entry name" value="Radical SAM enzymes"/>
    <property type="match status" value="1"/>
</dbReference>
<dbReference type="GO" id="GO:0046872">
    <property type="term" value="F:metal ion binding"/>
    <property type="evidence" value="ECO:0007669"/>
    <property type="project" value="UniProtKB-KW"/>
</dbReference>
<comment type="caution">
    <text evidence="6">The sequence shown here is derived from an EMBL/GenBank/DDBJ whole genome shotgun (WGS) entry which is preliminary data.</text>
</comment>
<dbReference type="SFLD" id="SFLDS00029">
    <property type="entry name" value="Radical_SAM"/>
    <property type="match status" value="1"/>
</dbReference>
<name>A0A3E4EFM1_9FIRM</name>
<dbReference type="Proteomes" id="UP000260642">
    <property type="component" value="Unassembled WGS sequence"/>
</dbReference>
<dbReference type="InterPro" id="IPR007197">
    <property type="entry name" value="rSAM"/>
</dbReference>
<dbReference type="InterPro" id="IPR058240">
    <property type="entry name" value="rSAM_sf"/>
</dbReference>
<dbReference type="PANTHER" id="PTHR11228:SF7">
    <property type="entry name" value="PQQA PEPTIDE CYCLASE"/>
    <property type="match status" value="1"/>
</dbReference>
<keyword evidence="2" id="KW-0479">Metal-binding</keyword>
<dbReference type="InterPro" id="IPR050377">
    <property type="entry name" value="Radical_SAM_PqqE_MftC-like"/>
</dbReference>
<evidence type="ECO:0000256" key="4">
    <source>
        <dbReference type="ARBA" id="ARBA00023014"/>
    </source>
</evidence>
<evidence type="ECO:0000313" key="6">
    <source>
        <dbReference type="EMBL" id="RGI69989.1"/>
    </source>
</evidence>
<dbReference type="AlphaFoldDB" id="A0A3E4EFM1"/>
<dbReference type="Gene3D" id="3.20.20.70">
    <property type="entry name" value="Aldolase class I"/>
    <property type="match status" value="1"/>
</dbReference>
<evidence type="ECO:0000256" key="3">
    <source>
        <dbReference type="ARBA" id="ARBA00023004"/>
    </source>
</evidence>
<accession>A0A3E4EFM1</accession>
<dbReference type="InterPro" id="IPR006638">
    <property type="entry name" value="Elp3/MiaA/NifB-like_rSAM"/>
</dbReference>
<dbReference type="EMBL" id="QSOB01000003">
    <property type="protein sequence ID" value="RGI69989.1"/>
    <property type="molecule type" value="Genomic_DNA"/>
</dbReference>
<dbReference type="RefSeq" id="WP_117481525.1">
    <property type="nucleotide sequence ID" value="NZ_QSOB01000003.1"/>
</dbReference>
<dbReference type="SFLD" id="SFLDG01386">
    <property type="entry name" value="main_SPASM_domain-containing"/>
    <property type="match status" value="1"/>
</dbReference>
<reference evidence="6 7" key="1">
    <citation type="submission" date="2018-08" db="EMBL/GenBank/DDBJ databases">
        <title>A genome reference for cultivated species of the human gut microbiota.</title>
        <authorList>
            <person name="Zou Y."/>
            <person name="Xue W."/>
            <person name="Luo G."/>
        </authorList>
    </citation>
    <scope>NUCLEOTIDE SEQUENCE [LARGE SCALE GENOMIC DNA]</scope>
    <source>
        <strain evidence="6 7">TM10-3</strain>
    </source>
</reference>
<evidence type="ECO:0000313" key="7">
    <source>
        <dbReference type="Proteomes" id="UP000260642"/>
    </source>
</evidence>
<protein>
    <submittedName>
        <fullName evidence="6">Radical SAM protein</fullName>
    </submittedName>
</protein>
<evidence type="ECO:0000256" key="2">
    <source>
        <dbReference type="ARBA" id="ARBA00022723"/>
    </source>
</evidence>
<keyword evidence="1" id="KW-0949">S-adenosyl-L-methionine</keyword>
<gene>
    <name evidence="6" type="ORF">DXD95_02535</name>
</gene>
<evidence type="ECO:0000259" key="5">
    <source>
        <dbReference type="PROSITE" id="PS51918"/>
    </source>
</evidence>
<dbReference type="Pfam" id="PF04055">
    <property type="entry name" value="Radical_SAM"/>
    <property type="match status" value="1"/>
</dbReference>
<dbReference type="CDD" id="cd01335">
    <property type="entry name" value="Radical_SAM"/>
    <property type="match status" value="1"/>
</dbReference>
<sequence length="347" mass="40285">MRGNDINIDITRKCTLKCRHCYNHSGEMNNDELTSDELFRIMNDLASTRPDNFCICGGEPLLKKEIIFRFIDHQKKINSEMNIGMVTNGELLTESIGEKLIYYGLNNIQFSIDGATENSHDWLRNKKGLFENLLHTIMQLNILRRKAKSDIKISAVCCLNKRNYEELPKIIELCKRLGIDILRVQPLMKMGRAKEGLDAYSLSKNEYIQAANYLLVNRYKNIQKDGIFIEWCDSLEHLFMEQLDFIQVNEKGELLLSPYIPIIIGDLKKHSISEYLKKNYGELWNHQLIRTFRKNIGSANEIILGKDFPAEVGMNYIKFDVFSEENMEQMNKCYAELIKSYGGQNVL</sequence>